<dbReference type="Proteomes" id="UP001497382">
    <property type="component" value="Unassembled WGS sequence"/>
</dbReference>
<feature type="domain" description="DEK-C" evidence="7">
    <location>
        <begin position="1642"/>
        <end position="1698"/>
    </location>
</feature>
<feature type="region of interest" description="Disordered" evidence="6">
    <location>
        <begin position="176"/>
        <end position="346"/>
    </location>
</feature>
<keyword evidence="9" id="KW-1185">Reference proteome</keyword>
<dbReference type="GO" id="GO:0003677">
    <property type="term" value="F:DNA binding"/>
    <property type="evidence" value="ECO:0007669"/>
    <property type="project" value="UniProtKB-KW"/>
</dbReference>
<feature type="compositionally biased region" description="Basic residues" evidence="6">
    <location>
        <begin position="377"/>
        <end position="388"/>
    </location>
</feature>
<feature type="compositionally biased region" description="Low complexity" evidence="6">
    <location>
        <begin position="1415"/>
        <end position="1430"/>
    </location>
</feature>
<dbReference type="PANTHER" id="PTHR13468:SF1">
    <property type="entry name" value="PROTEIN DEK"/>
    <property type="match status" value="1"/>
</dbReference>
<dbReference type="GO" id="GO:0006325">
    <property type="term" value="P:chromatin organization"/>
    <property type="evidence" value="ECO:0007669"/>
    <property type="project" value="UniProtKB-KW"/>
</dbReference>
<feature type="region of interest" description="Disordered" evidence="6">
    <location>
        <begin position="893"/>
        <end position="948"/>
    </location>
</feature>
<feature type="compositionally biased region" description="Polar residues" evidence="6">
    <location>
        <begin position="473"/>
        <end position="488"/>
    </location>
</feature>
<dbReference type="SUPFAM" id="SSF109715">
    <property type="entry name" value="DEK C-terminal domain"/>
    <property type="match status" value="1"/>
</dbReference>
<dbReference type="GO" id="GO:0005634">
    <property type="term" value="C:nucleus"/>
    <property type="evidence" value="ECO:0007669"/>
    <property type="project" value="UniProtKB-SubCell"/>
</dbReference>
<evidence type="ECO:0000256" key="5">
    <source>
        <dbReference type="SAM" id="Coils"/>
    </source>
</evidence>
<dbReference type="PANTHER" id="PTHR13468">
    <property type="entry name" value="DEK PROTEIN"/>
    <property type="match status" value="1"/>
</dbReference>
<feature type="compositionally biased region" description="Basic and acidic residues" evidence="6">
    <location>
        <begin position="403"/>
        <end position="420"/>
    </location>
</feature>
<evidence type="ECO:0000259" key="7">
    <source>
        <dbReference type="PROSITE" id="PS51998"/>
    </source>
</evidence>
<evidence type="ECO:0000256" key="6">
    <source>
        <dbReference type="SAM" id="MobiDB-lite"/>
    </source>
</evidence>
<organism evidence="8 9">
    <name type="scientific">Larinioides sclopetarius</name>
    <dbReference type="NCBI Taxonomy" id="280406"/>
    <lineage>
        <taxon>Eukaryota</taxon>
        <taxon>Metazoa</taxon>
        <taxon>Ecdysozoa</taxon>
        <taxon>Arthropoda</taxon>
        <taxon>Chelicerata</taxon>
        <taxon>Arachnida</taxon>
        <taxon>Araneae</taxon>
        <taxon>Araneomorphae</taxon>
        <taxon>Entelegynae</taxon>
        <taxon>Araneoidea</taxon>
        <taxon>Araneidae</taxon>
        <taxon>Larinioides</taxon>
    </lineage>
</organism>
<feature type="compositionally biased region" description="Basic and acidic residues" evidence="6">
    <location>
        <begin position="181"/>
        <end position="236"/>
    </location>
</feature>
<evidence type="ECO:0000313" key="9">
    <source>
        <dbReference type="Proteomes" id="UP001497382"/>
    </source>
</evidence>
<dbReference type="InterPro" id="IPR044198">
    <property type="entry name" value="DEK"/>
</dbReference>
<feature type="compositionally biased region" description="Basic and acidic residues" evidence="6">
    <location>
        <begin position="492"/>
        <end position="519"/>
    </location>
</feature>
<comment type="caution">
    <text evidence="8">The sequence shown here is derived from an EMBL/GenBank/DDBJ whole genome shotgun (WGS) entry which is preliminary data.</text>
</comment>
<evidence type="ECO:0000313" key="8">
    <source>
        <dbReference type="EMBL" id="CAL1262898.1"/>
    </source>
</evidence>
<evidence type="ECO:0000256" key="4">
    <source>
        <dbReference type="ARBA" id="ARBA00023242"/>
    </source>
</evidence>
<reference evidence="8 9" key="1">
    <citation type="submission" date="2024-04" db="EMBL/GenBank/DDBJ databases">
        <authorList>
            <person name="Rising A."/>
            <person name="Reimegard J."/>
            <person name="Sonavane S."/>
            <person name="Akerstrom W."/>
            <person name="Nylinder S."/>
            <person name="Hedman E."/>
            <person name="Kallberg Y."/>
        </authorList>
    </citation>
    <scope>NUCLEOTIDE SEQUENCE [LARGE SCALE GENOMIC DNA]</scope>
</reference>
<feature type="compositionally biased region" description="Basic residues" evidence="6">
    <location>
        <begin position="819"/>
        <end position="836"/>
    </location>
</feature>
<feature type="compositionally biased region" description="Basic and acidic residues" evidence="6">
    <location>
        <begin position="314"/>
        <end position="346"/>
    </location>
</feature>
<protein>
    <recommendedName>
        <fullName evidence="7">DEK-C domain-containing protein</fullName>
    </recommendedName>
</protein>
<feature type="compositionally biased region" description="Basic and acidic residues" evidence="6">
    <location>
        <begin position="929"/>
        <end position="943"/>
    </location>
</feature>
<feature type="compositionally biased region" description="Basic and acidic residues" evidence="6">
    <location>
        <begin position="900"/>
        <end position="909"/>
    </location>
</feature>
<accession>A0AAV1YY85</accession>
<feature type="region of interest" description="Disordered" evidence="6">
    <location>
        <begin position="371"/>
        <end position="519"/>
    </location>
</feature>
<gene>
    <name evidence="8" type="ORF">LARSCL_LOCUS1262</name>
</gene>
<proteinExistence type="predicted"/>
<dbReference type="Gene3D" id="1.10.10.60">
    <property type="entry name" value="Homeodomain-like"/>
    <property type="match status" value="1"/>
</dbReference>
<comment type="subcellular location">
    <subcellularLocation>
        <location evidence="1">Nucleus</location>
    </subcellularLocation>
</comment>
<feature type="compositionally biased region" description="Basic and acidic residues" evidence="6">
    <location>
        <begin position="442"/>
        <end position="468"/>
    </location>
</feature>
<feature type="region of interest" description="Disordered" evidence="6">
    <location>
        <begin position="766"/>
        <end position="791"/>
    </location>
</feature>
<name>A0AAV1YY85_9ARAC</name>
<evidence type="ECO:0000256" key="3">
    <source>
        <dbReference type="ARBA" id="ARBA00023125"/>
    </source>
</evidence>
<keyword evidence="4" id="KW-0539">Nucleus</keyword>
<dbReference type="InterPro" id="IPR014876">
    <property type="entry name" value="DEK_C"/>
</dbReference>
<feature type="compositionally biased region" description="Basic and acidic residues" evidence="6">
    <location>
        <begin position="766"/>
        <end position="786"/>
    </location>
</feature>
<feature type="region of interest" description="Disordered" evidence="6">
    <location>
        <begin position="819"/>
        <end position="840"/>
    </location>
</feature>
<feature type="coiled-coil region" evidence="5">
    <location>
        <begin position="1111"/>
        <end position="1151"/>
    </location>
</feature>
<evidence type="ECO:0000256" key="1">
    <source>
        <dbReference type="ARBA" id="ARBA00004123"/>
    </source>
</evidence>
<dbReference type="GO" id="GO:0042393">
    <property type="term" value="F:histone binding"/>
    <property type="evidence" value="ECO:0007669"/>
    <property type="project" value="TreeGrafter"/>
</dbReference>
<evidence type="ECO:0000256" key="2">
    <source>
        <dbReference type="ARBA" id="ARBA00022853"/>
    </source>
</evidence>
<dbReference type="Pfam" id="PF08766">
    <property type="entry name" value="DEK_C"/>
    <property type="match status" value="1"/>
</dbReference>
<keyword evidence="2" id="KW-0156">Chromatin regulator</keyword>
<dbReference type="EMBL" id="CAXIEN010000007">
    <property type="protein sequence ID" value="CAL1262898.1"/>
    <property type="molecule type" value="Genomic_DNA"/>
</dbReference>
<feature type="region of interest" description="Disordered" evidence="6">
    <location>
        <begin position="79"/>
        <end position="113"/>
    </location>
</feature>
<feature type="compositionally biased region" description="Polar residues" evidence="6">
    <location>
        <begin position="293"/>
        <end position="309"/>
    </location>
</feature>
<keyword evidence="3" id="KW-0238">DNA-binding</keyword>
<dbReference type="GO" id="GO:2000779">
    <property type="term" value="P:regulation of double-strand break repair"/>
    <property type="evidence" value="ECO:0007669"/>
    <property type="project" value="TreeGrafter"/>
</dbReference>
<feature type="region of interest" description="Disordered" evidence="6">
    <location>
        <begin position="1366"/>
        <end position="1430"/>
    </location>
</feature>
<feature type="compositionally biased region" description="Basic and acidic residues" evidence="6">
    <location>
        <begin position="93"/>
        <end position="108"/>
    </location>
</feature>
<keyword evidence="5" id="KW-0175">Coiled coil</keyword>
<dbReference type="PROSITE" id="PS51998">
    <property type="entry name" value="DEK_C"/>
    <property type="match status" value="1"/>
</dbReference>
<sequence length="1700" mass="191567">MSSKSSSCDSSSNGSNVTRFTLDGVVAEMVVEVDDDQEALLSPSKALKLNGVDNYEKLKASALRRSFVALEPIIQRMDDIEKRSIKSSQQKDSTSKQDESEISSKEFQEDQTPFAVDVLDKEEVLINAKSDSSKVKENDILDEDEKSLTTEAVEMMQDDLTKIDDAESVVDEVIETNEGVLLEKDESNSLVEEDAKKDEAESPKEGENKTAFDEATKTIEKSPDEDENKSVVKELIEADEVQSLENESVAEKSETNEAQSSENDENKLVPEMTKQGQPLEKEESKSVVEITEINESQSLEIDGNKSSLEMTEANDVKSSDKDESQSAVEKVTESHEVQSLEKKEKSALDRLTETIVVGCESIEFETADVKVLSGPRKFSKLPLKKRKLREPEKEDVKDDDEPEPRALRTRSSEKEKKEVKNPNIKKRKDISSKSTPVPIKKTKTDKEEHSKKGNKRSLPEKDKTESAVKRLRSATQDNSQMQRRSQINSSSKKPEPKDKKPELKAKKTETKDTKAVLKVKKPEIRNVKNEIKNMKSDIKNNKSWIKSKKPEMRGSEIKRLSLRKTTLEKSVSVPISSSKPKAYNLNRGKVTNLSVFPEIKENVNKSDVKYLRNFYRVLYDQWPPKDIDELKEEILKFEGYNFKKKSQDLQKREQVLQKMPVTTVTEICKLLDLKVGSKENMISDIIKFLLKPVKIIISTVDPFDPSMQPVIRLESFLLDDYLNKTAKKESKTPVPVKRSKRERYPSTKLEIYVSDIVEKLPVSTVKEEQKKPQPEVKIERSSKGESTKTVTVKQGTINKAKTAGKSSVKVNRGSLAAKYAKRRRKGFKLSRNKKSKYNQDARQKLMKLAVKIQTTKSPRKQNSIGESFDMSILSHSEIKLEPVVEDVREVREFDETEDTGADKSSETKHSIHGSSRNRDSSSDATLSSDEAKRITKADKDSPRKRVTHKRAGKPLRFFTKIKENILNANFSALQRLHILLFGASDKADNLKGNILAFGGFPFLEGSEEWKQKEFLLSLLAQNTLREYLNLLCIEYTDDDQKTLIRKLMKFLAAPSDRSPAVEIRTQVISSEPVSCAPVQAPPKVPVKKKKVKKVEEKKSRTRKVLMDEAQVKRLEADLAREQRIMERERRLHEEQEELLEFSKKKMQAKATMINEKNKRMQSFTIKDGLESDESLEKKAALTAKQTDAELLNALLQTVYKRRALKKAGVLISAPKKETLTRLGELANVKFLVVTANYSDLDVLHHLIYMTEANKSKVRKNILDFAGFNFSEETQSYKDRMEFLNSLGYDISKRIAFLLGLCPFKTEIEQQDLNELIMYFLMHPCKSKQIPIRHLPQTFFRKDIPKEICQLMQKHLVDLPVASTSSSTTAVESSSEKQPEISVVEEDEPPTPVPVRQKAKKSFKSSCLPSVQRKGLSPSISTLPLSKPKPLLKPLKPTQPVLLAGANSKIFLPALGQSPQPTLQKAILKSPAPSITIPSTSHAPQEVLIQQQTPDGQQKTFKLIKLPTTQGMVPNVQSVLKTTPQQVPLTIPSPIQPIVQSNPIAFTQPVQVSPVIGGSLPPGLIFFKGSPPVTVNQPLPNIMQTVPVVLNPSTMNINTVVSVADTSQETVSAPEEEKLDIPVECEYGEESVEELNPIVASSPPTDEDLFNSIQEVIHCSDFENITLKNVVDRVSTQYSAFDLTHRHVYMKECVKKIIMGT</sequence>